<dbReference type="KEGG" id="tmk:QGN29_04315"/>
<accession>A0AA52EJC7</accession>
<dbReference type="InterPro" id="IPR007436">
    <property type="entry name" value="DUF485"/>
</dbReference>
<gene>
    <name evidence="2" type="ORF">QGN29_04315</name>
</gene>
<dbReference type="EMBL" id="CP123872">
    <property type="protein sequence ID" value="WND03597.1"/>
    <property type="molecule type" value="Genomic_DNA"/>
</dbReference>
<sequence length="102" mass="11751">MRAGYTTRQKKPSDIQKIVRVRLVMSFSLSAILLIVYAFYGFLLSAGKDLAQLSILGEVNLVIVMSLFSIFMGVFISGYYSWWSKRAIDPEIKRIREEKKHD</sequence>
<evidence type="ECO:0000313" key="3">
    <source>
        <dbReference type="Proteomes" id="UP001268683"/>
    </source>
</evidence>
<keyword evidence="1" id="KW-1133">Transmembrane helix</keyword>
<dbReference type="AlphaFoldDB" id="A0AA52EJC7"/>
<organism evidence="2 3">
    <name type="scientific">Temperatibacter marinus</name>
    <dbReference type="NCBI Taxonomy" id="1456591"/>
    <lineage>
        <taxon>Bacteria</taxon>
        <taxon>Pseudomonadati</taxon>
        <taxon>Pseudomonadota</taxon>
        <taxon>Alphaproteobacteria</taxon>
        <taxon>Kordiimonadales</taxon>
        <taxon>Temperatibacteraceae</taxon>
        <taxon>Temperatibacter</taxon>
    </lineage>
</organism>
<protein>
    <submittedName>
        <fullName evidence="2">DUF485 domain-containing protein</fullName>
    </submittedName>
</protein>
<feature type="transmembrane region" description="Helical" evidence="1">
    <location>
        <begin position="21"/>
        <end position="40"/>
    </location>
</feature>
<name>A0AA52EJC7_9PROT</name>
<dbReference type="Proteomes" id="UP001268683">
    <property type="component" value="Chromosome"/>
</dbReference>
<evidence type="ECO:0000256" key="1">
    <source>
        <dbReference type="SAM" id="Phobius"/>
    </source>
</evidence>
<proteinExistence type="predicted"/>
<evidence type="ECO:0000313" key="2">
    <source>
        <dbReference type="EMBL" id="WND03597.1"/>
    </source>
</evidence>
<reference evidence="2" key="1">
    <citation type="submission" date="2023-04" db="EMBL/GenBank/DDBJ databases">
        <title>Complete genome sequence of Temperatibacter marinus.</title>
        <authorList>
            <person name="Rong J.-C."/>
            <person name="Yi M.-L."/>
            <person name="Zhao Q."/>
        </authorList>
    </citation>
    <scope>NUCLEOTIDE SEQUENCE</scope>
    <source>
        <strain evidence="2">NBRC 110045</strain>
    </source>
</reference>
<keyword evidence="3" id="KW-1185">Reference proteome</keyword>
<feature type="transmembrane region" description="Helical" evidence="1">
    <location>
        <begin position="60"/>
        <end position="83"/>
    </location>
</feature>
<dbReference type="Pfam" id="PF04341">
    <property type="entry name" value="DUF485"/>
    <property type="match status" value="1"/>
</dbReference>
<keyword evidence="1" id="KW-0472">Membrane</keyword>
<keyword evidence="1" id="KW-0812">Transmembrane</keyword>